<dbReference type="Proteomes" id="UP000053257">
    <property type="component" value="Unassembled WGS sequence"/>
</dbReference>
<accession>A0A0C3S481</accession>
<dbReference type="InterPro" id="IPR000073">
    <property type="entry name" value="AB_hydrolase_1"/>
</dbReference>
<dbReference type="OrthoDB" id="10260961at2759"/>
<dbReference type="EMBL" id="KN840454">
    <property type="protein sequence ID" value="KIP10516.1"/>
    <property type="molecule type" value="Genomic_DNA"/>
</dbReference>
<dbReference type="Gene3D" id="3.40.50.1820">
    <property type="entry name" value="alpha/beta hydrolase"/>
    <property type="match status" value="1"/>
</dbReference>
<sequence>MENRLIRLPSSLSLEARLSTPRGATAASTRKLAVCLHPWSWLGGQMNDPVLHAISSVLLEAGYTVLRYNSRGVGQSSGWPSLTGLQEANDLQELVQWALGEMPGVRSLVIMGYSHGSLIASLYPLRVLPEDSHINLSHVLLSYPLGPRSWLTAFRGKHYTTTLNGLLHDLRSNILVVYGDRDEFTSVENYDAWAEALRRETSAGEAGTLQIAKVGGANHFWNDQTARETLLRTIRDWVPS</sequence>
<dbReference type="SUPFAM" id="SSF53474">
    <property type="entry name" value="alpha/beta-Hydrolases"/>
    <property type="match status" value="1"/>
</dbReference>
<dbReference type="STRING" id="745531.A0A0C3S481"/>
<evidence type="ECO:0000313" key="2">
    <source>
        <dbReference type="EMBL" id="KIP10516.1"/>
    </source>
</evidence>
<feature type="domain" description="AB hydrolase-1" evidence="1">
    <location>
        <begin position="56"/>
        <end position="127"/>
    </location>
</feature>
<keyword evidence="3" id="KW-1185">Reference proteome</keyword>
<dbReference type="Pfam" id="PF00561">
    <property type="entry name" value="Abhydrolase_1"/>
    <property type="match status" value="1"/>
</dbReference>
<protein>
    <recommendedName>
        <fullName evidence="1">AB hydrolase-1 domain-containing protein</fullName>
    </recommendedName>
</protein>
<dbReference type="PANTHER" id="PTHR42103:SF2">
    <property type="entry name" value="AB HYDROLASE-1 DOMAIN-CONTAINING PROTEIN"/>
    <property type="match status" value="1"/>
</dbReference>
<organism evidence="2 3">
    <name type="scientific">Phlebiopsis gigantea (strain 11061_1 CR5-6)</name>
    <name type="common">White-rot fungus</name>
    <name type="synonym">Peniophora gigantea</name>
    <dbReference type="NCBI Taxonomy" id="745531"/>
    <lineage>
        <taxon>Eukaryota</taxon>
        <taxon>Fungi</taxon>
        <taxon>Dikarya</taxon>
        <taxon>Basidiomycota</taxon>
        <taxon>Agaricomycotina</taxon>
        <taxon>Agaricomycetes</taxon>
        <taxon>Polyporales</taxon>
        <taxon>Phanerochaetaceae</taxon>
        <taxon>Phlebiopsis</taxon>
    </lineage>
</organism>
<dbReference type="InterPro" id="IPR029058">
    <property type="entry name" value="AB_hydrolase_fold"/>
</dbReference>
<name>A0A0C3S481_PHLG1</name>
<gene>
    <name evidence="2" type="ORF">PHLGIDRAFT_65555</name>
</gene>
<dbReference type="PANTHER" id="PTHR42103">
    <property type="entry name" value="ALPHA/BETA-HYDROLASES SUPERFAMILY PROTEIN"/>
    <property type="match status" value="1"/>
</dbReference>
<evidence type="ECO:0000313" key="3">
    <source>
        <dbReference type="Proteomes" id="UP000053257"/>
    </source>
</evidence>
<evidence type="ECO:0000259" key="1">
    <source>
        <dbReference type="Pfam" id="PF00561"/>
    </source>
</evidence>
<dbReference type="HOGENOM" id="CLU_035149_1_0_1"/>
<proteinExistence type="predicted"/>
<dbReference type="AlphaFoldDB" id="A0A0C3S481"/>
<reference evidence="2 3" key="1">
    <citation type="journal article" date="2014" name="PLoS Genet.">
        <title>Analysis of the Phlebiopsis gigantea genome, transcriptome and secretome provides insight into its pioneer colonization strategies of wood.</title>
        <authorList>
            <person name="Hori C."/>
            <person name="Ishida T."/>
            <person name="Igarashi K."/>
            <person name="Samejima M."/>
            <person name="Suzuki H."/>
            <person name="Master E."/>
            <person name="Ferreira P."/>
            <person name="Ruiz-Duenas F.J."/>
            <person name="Held B."/>
            <person name="Canessa P."/>
            <person name="Larrondo L.F."/>
            <person name="Schmoll M."/>
            <person name="Druzhinina I.S."/>
            <person name="Kubicek C.P."/>
            <person name="Gaskell J.A."/>
            <person name="Kersten P."/>
            <person name="St John F."/>
            <person name="Glasner J."/>
            <person name="Sabat G."/>
            <person name="Splinter BonDurant S."/>
            <person name="Syed K."/>
            <person name="Yadav J."/>
            <person name="Mgbeahuruike A.C."/>
            <person name="Kovalchuk A."/>
            <person name="Asiegbu F.O."/>
            <person name="Lackner G."/>
            <person name="Hoffmeister D."/>
            <person name="Rencoret J."/>
            <person name="Gutierrez A."/>
            <person name="Sun H."/>
            <person name="Lindquist E."/>
            <person name="Barry K."/>
            <person name="Riley R."/>
            <person name="Grigoriev I.V."/>
            <person name="Henrissat B."/>
            <person name="Kues U."/>
            <person name="Berka R.M."/>
            <person name="Martinez A.T."/>
            <person name="Covert S.F."/>
            <person name="Blanchette R.A."/>
            <person name="Cullen D."/>
        </authorList>
    </citation>
    <scope>NUCLEOTIDE SEQUENCE [LARGE SCALE GENOMIC DNA]</scope>
    <source>
        <strain evidence="2 3">11061_1 CR5-6</strain>
    </source>
</reference>